<gene>
    <name evidence="1" type="ORF">JCM19237_2839</name>
</gene>
<dbReference type="STRING" id="754436.JCM19237_2839"/>
<evidence type="ECO:0000313" key="2">
    <source>
        <dbReference type="Proteomes" id="UP000029227"/>
    </source>
</evidence>
<dbReference type="Proteomes" id="UP000029227">
    <property type="component" value="Unassembled WGS sequence"/>
</dbReference>
<dbReference type="Gene3D" id="3.90.1200.10">
    <property type="match status" value="1"/>
</dbReference>
<evidence type="ECO:0000313" key="1">
    <source>
        <dbReference type="EMBL" id="GAL08285.1"/>
    </source>
</evidence>
<name>A0A090QYJ7_9GAMM</name>
<sequence>MWPLDEGYEERKDLYNLYHVLNHCNLFGGSYIAQAEQIIEKLQLNSPQS</sequence>
<dbReference type="PANTHER" id="PTHR12149">
    <property type="entry name" value="FRUCTOSAMINE 3 KINASE-RELATED PROTEIN"/>
    <property type="match status" value="1"/>
</dbReference>
<dbReference type="EMBL" id="BBMN01000024">
    <property type="protein sequence ID" value="GAL08285.1"/>
    <property type="molecule type" value="Genomic_DNA"/>
</dbReference>
<protein>
    <submittedName>
        <fullName evidence="1">Ribulosamine/erythrulosamine 3-kinase</fullName>
    </submittedName>
</protein>
<proteinExistence type="predicted"/>
<dbReference type="PANTHER" id="PTHR12149:SF8">
    <property type="entry name" value="PROTEIN-RIBULOSAMINE 3-KINASE"/>
    <property type="match status" value="1"/>
</dbReference>
<dbReference type="Pfam" id="PF03881">
    <property type="entry name" value="Fructosamin_kin"/>
    <property type="match status" value="1"/>
</dbReference>
<dbReference type="InterPro" id="IPR016477">
    <property type="entry name" value="Fructo-/Ketosamine-3-kinase"/>
</dbReference>
<accession>A0A090QYJ7</accession>
<reference evidence="1 2" key="1">
    <citation type="journal article" date="2014" name="Genome Announc.">
        <title>Draft Genome Sequences of Two Vibrionaceae Species, Vibrio ponticus C121 and Photobacterium aphoticum C119, Isolated as Coral Reef Microbiota.</title>
        <authorList>
            <person name="Al-saari N."/>
            <person name="Meirelles P.M."/>
            <person name="Mino S."/>
            <person name="Suda W."/>
            <person name="Oshima K."/>
            <person name="Hattori M."/>
            <person name="Ohkuma M."/>
            <person name="Thompson F.L."/>
            <person name="Gomez-Gil B."/>
            <person name="Sawabe T."/>
            <person name="Sawabe T."/>
        </authorList>
    </citation>
    <scope>NUCLEOTIDE SEQUENCE [LARGE SCALE GENOMIC DNA]</scope>
    <source>
        <strain evidence="1 2">JCM 19237</strain>
    </source>
</reference>
<dbReference type="GO" id="GO:0016301">
    <property type="term" value="F:kinase activity"/>
    <property type="evidence" value="ECO:0007669"/>
    <property type="project" value="UniProtKB-KW"/>
</dbReference>
<comment type="caution">
    <text evidence="1">The sequence shown here is derived from an EMBL/GenBank/DDBJ whole genome shotgun (WGS) entry which is preliminary data.</text>
</comment>
<dbReference type="AlphaFoldDB" id="A0A090QYJ7"/>
<keyword evidence="1" id="KW-0808">Transferase</keyword>
<organism evidence="1 2">
    <name type="scientific">Photobacterium aphoticum</name>
    <dbReference type="NCBI Taxonomy" id="754436"/>
    <lineage>
        <taxon>Bacteria</taxon>
        <taxon>Pseudomonadati</taxon>
        <taxon>Pseudomonadota</taxon>
        <taxon>Gammaproteobacteria</taxon>
        <taxon>Vibrionales</taxon>
        <taxon>Vibrionaceae</taxon>
        <taxon>Photobacterium</taxon>
    </lineage>
</organism>
<dbReference type="eggNOG" id="COG3001">
    <property type="taxonomic scope" value="Bacteria"/>
</dbReference>
<keyword evidence="1" id="KW-0418">Kinase</keyword>